<accession>A0A0D8ZQS2</accession>
<dbReference type="PANTHER" id="PTHR47152">
    <property type="entry name" value="SLR2084 PROTEIN-RELATED"/>
    <property type="match status" value="1"/>
</dbReference>
<evidence type="ECO:0000259" key="1">
    <source>
        <dbReference type="Pfam" id="PF05685"/>
    </source>
</evidence>
<reference evidence="2 3" key="1">
    <citation type="submission" date="2015-02" db="EMBL/GenBank/DDBJ databases">
        <title>Draft genome of a novel marine cyanobacterium (Chroococcales) isolated from South Atlantic Ocean.</title>
        <authorList>
            <person name="Rigonato J."/>
            <person name="Alvarenga D.O."/>
            <person name="Branco L.H."/>
            <person name="Varani A.M."/>
            <person name="Brandini F.P."/>
            <person name="Fiore M.F."/>
        </authorList>
    </citation>
    <scope>NUCLEOTIDE SEQUENCE [LARGE SCALE GENOMIC DNA]</scope>
    <source>
        <strain evidence="2 3">CENA595</strain>
    </source>
</reference>
<evidence type="ECO:0000313" key="3">
    <source>
        <dbReference type="Proteomes" id="UP000032452"/>
    </source>
</evidence>
<sequence>MAPTPNPQIAVERLVVLEGVSWQTFKALLADIGGSRVSRVAYDRGVLEIRMPLTEHEESKRLIESFIEVIVDELEIEARSLGALLLKREDLTRAIEPDSCFYIQNESRVRGKKIQLPDDPPPDLAIEADYTSSSLDKFNIYASIGVPELWRYRQQTLEVYQLVGENYERSQTSIAFPFLPIAEVPTFIEQSKTTGQRAAVRLFRQRIQGILQNAS</sequence>
<dbReference type="Gene3D" id="3.90.1570.10">
    <property type="entry name" value="tt1808, chain A"/>
    <property type="match status" value="1"/>
</dbReference>
<proteinExistence type="predicted"/>
<dbReference type="EMBL" id="JYON01000015">
    <property type="protein sequence ID" value="KJH71085.1"/>
    <property type="molecule type" value="Genomic_DNA"/>
</dbReference>
<dbReference type="Pfam" id="PF05685">
    <property type="entry name" value="Uma2"/>
    <property type="match status" value="1"/>
</dbReference>
<organism evidence="2 3">
    <name type="scientific">Aliterella atlantica CENA595</name>
    <dbReference type="NCBI Taxonomy" id="1618023"/>
    <lineage>
        <taxon>Bacteria</taxon>
        <taxon>Bacillati</taxon>
        <taxon>Cyanobacteriota</taxon>
        <taxon>Cyanophyceae</taxon>
        <taxon>Chroococcidiopsidales</taxon>
        <taxon>Aliterellaceae</taxon>
        <taxon>Aliterella</taxon>
    </lineage>
</organism>
<dbReference type="PANTHER" id="PTHR47152:SF2">
    <property type="entry name" value="SLR2084 PROTEIN"/>
    <property type="match status" value="1"/>
</dbReference>
<keyword evidence="3" id="KW-1185">Reference proteome</keyword>
<dbReference type="PATRIC" id="fig|1618023.3.peg.5338"/>
<evidence type="ECO:0000313" key="2">
    <source>
        <dbReference type="EMBL" id="KJH71085.1"/>
    </source>
</evidence>
<dbReference type="CDD" id="cd06260">
    <property type="entry name" value="DUF820-like"/>
    <property type="match status" value="1"/>
</dbReference>
<dbReference type="Proteomes" id="UP000032452">
    <property type="component" value="Unassembled WGS sequence"/>
</dbReference>
<dbReference type="InterPro" id="IPR012296">
    <property type="entry name" value="Nuclease_put_TT1808"/>
</dbReference>
<dbReference type="AlphaFoldDB" id="A0A0D8ZQS2"/>
<feature type="domain" description="Putative restriction endonuclease" evidence="1">
    <location>
        <begin position="36"/>
        <end position="172"/>
    </location>
</feature>
<name>A0A0D8ZQS2_9CYAN</name>
<comment type="caution">
    <text evidence="2">The sequence shown here is derived from an EMBL/GenBank/DDBJ whole genome shotgun (WGS) entry which is preliminary data.</text>
</comment>
<protein>
    <recommendedName>
        <fullName evidence="1">Putative restriction endonuclease domain-containing protein</fullName>
    </recommendedName>
</protein>
<dbReference type="STRING" id="1618023.UH38_14710"/>
<gene>
    <name evidence="2" type="ORF">UH38_14710</name>
</gene>
<dbReference type="InterPro" id="IPR008538">
    <property type="entry name" value="Uma2"/>
</dbReference>